<dbReference type="Proteomes" id="UP000177235">
    <property type="component" value="Unassembled WGS sequence"/>
</dbReference>
<sequence>MNRENFPGFNPEKEPKRIGVPSEDDIMELGIALSIGEIDKVKDLSLKMMQEIFDSQMYDRDGKRSEDRDTVKTVEARMEGSNIFLTGTYETKGEIKPFEIKIPYKK</sequence>
<dbReference type="EMBL" id="MFFF01000015">
    <property type="protein sequence ID" value="OGE99782.1"/>
    <property type="molecule type" value="Genomic_DNA"/>
</dbReference>
<gene>
    <name evidence="2" type="ORF">A3J05_00730</name>
</gene>
<evidence type="ECO:0000313" key="3">
    <source>
        <dbReference type="Proteomes" id="UP000177235"/>
    </source>
</evidence>
<evidence type="ECO:0000256" key="1">
    <source>
        <dbReference type="SAM" id="MobiDB-lite"/>
    </source>
</evidence>
<comment type="caution">
    <text evidence="2">The sequence shown here is derived from an EMBL/GenBank/DDBJ whole genome shotgun (WGS) entry which is preliminary data.</text>
</comment>
<organism evidence="2 3">
    <name type="scientific">Candidatus Doudnabacteria bacterium RIFCSPLOWO2_02_FULL_48_13</name>
    <dbReference type="NCBI Taxonomy" id="1817845"/>
    <lineage>
        <taxon>Bacteria</taxon>
        <taxon>Candidatus Doudnaibacteriota</taxon>
    </lineage>
</organism>
<evidence type="ECO:0000313" key="2">
    <source>
        <dbReference type="EMBL" id="OGE99782.1"/>
    </source>
</evidence>
<name>A0A1F5QD23_9BACT</name>
<feature type="region of interest" description="Disordered" evidence="1">
    <location>
        <begin position="1"/>
        <end position="20"/>
    </location>
</feature>
<proteinExistence type="predicted"/>
<protein>
    <submittedName>
        <fullName evidence="2">Uncharacterized protein</fullName>
    </submittedName>
</protein>
<reference evidence="2 3" key="1">
    <citation type="journal article" date="2016" name="Nat. Commun.">
        <title>Thousands of microbial genomes shed light on interconnected biogeochemical processes in an aquifer system.</title>
        <authorList>
            <person name="Anantharaman K."/>
            <person name="Brown C.T."/>
            <person name="Hug L.A."/>
            <person name="Sharon I."/>
            <person name="Castelle C.J."/>
            <person name="Probst A.J."/>
            <person name="Thomas B.C."/>
            <person name="Singh A."/>
            <person name="Wilkins M.J."/>
            <person name="Karaoz U."/>
            <person name="Brodie E.L."/>
            <person name="Williams K.H."/>
            <person name="Hubbard S.S."/>
            <person name="Banfield J.F."/>
        </authorList>
    </citation>
    <scope>NUCLEOTIDE SEQUENCE [LARGE SCALE GENOMIC DNA]</scope>
</reference>
<dbReference type="AlphaFoldDB" id="A0A1F5QD23"/>
<accession>A0A1F5QD23</accession>